<evidence type="ECO:0000256" key="2">
    <source>
        <dbReference type="ARBA" id="ARBA00022630"/>
    </source>
</evidence>
<comment type="similarity">
    <text evidence="5">Belongs to the L2HGDH family.</text>
</comment>
<dbReference type="SUPFAM" id="SSF51905">
    <property type="entry name" value="FAD/NAD(P)-binding domain"/>
    <property type="match status" value="1"/>
</dbReference>
<dbReference type="InterPro" id="IPR006076">
    <property type="entry name" value="FAD-dep_OxRdtase"/>
</dbReference>
<dbReference type="KEGG" id="uli:ETAA1_06740"/>
<comment type="cofactor">
    <cofactor evidence="1">
        <name>FAD</name>
        <dbReference type="ChEBI" id="CHEBI:57692"/>
    </cofactor>
</comment>
<evidence type="ECO:0000259" key="6">
    <source>
        <dbReference type="Pfam" id="PF01266"/>
    </source>
</evidence>
<protein>
    <submittedName>
        <fullName evidence="7">L-2-hydroxyglutarate oxidase LhgO</fullName>
        <ecNumber evidence="7">1.1.3.15</ecNumber>
    </submittedName>
</protein>
<feature type="domain" description="FAD dependent oxidoreductase" evidence="6">
    <location>
        <begin position="5"/>
        <end position="393"/>
    </location>
</feature>
<dbReference type="EC" id="1.1.3.15" evidence="7"/>
<evidence type="ECO:0000256" key="4">
    <source>
        <dbReference type="ARBA" id="ARBA00023002"/>
    </source>
</evidence>
<dbReference type="RefSeq" id="WP_145234291.1">
    <property type="nucleotide sequence ID" value="NZ_CP036273.1"/>
</dbReference>
<gene>
    <name evidence="7" type="primary">lhgO</name>
    <name evidence="7" type="ORF">ETAA1_06740</name>
</gene>
<keyword evidence="3" id="KW-0274">FAD</keyword>
<evidence type="ECO:0000256" key="5">
    <source>
        <dbReference type="ARBA" id="ARBA00037941"/>
    </source>
</evidence>
<dbReference type="PANTHER" id="PTHR43104">
    <property type="entry name" value="L-2-HYDROXYGLUTARATE DEHYDROGENASE, MITOCHONDRIAL"/>
    <property type="match status" value="1"/>
</dbReference>
<keyword evidence="4 7" id="KW-0560">Oxidoreductase</keyword>
<organism evidence="7 8">
    <name type="scientific">Urbifossiella limnaea</name>
    <dbReference type="NCBI Taxonomy" id="2528023"/>
    <lineage>
        <taxon>Bacteria</taxon>
        <taxon>Pseudomonadati</taxon>
        <taxon>Planctomycetota</taxon>
        <taxon>Planctomycetia</taxon>
        <taxon>Gemmatales</taxon>
        <taxon>Gemmataceae</taxon>
        <taxon>Urbifossiella</taxon>
    </lineage>
</organism>
<reference evidence="7 8" key="1">
    <citation type="submission" date="2019-02" db="EMBL/GenBank/DDBJ databases">
        <title>Deep-cultivation of Planctomycetes and their phenomic and genomic characterization uncovers novel biology.</title>
        <authorList>
            <person name="Wiegand S."/>
            <person name="Jogler M."/>
            <person name="Boedeker C."/>
            <person name="Pinto D."/>
            <person name="Vollmers J."/>
            <person name="Rivas-Marin E."/>
            <person name="Kohn T."/>
            <person name="Peeters S.H."/>
            <person name="Heuer A."/>
            <person name="Rast P."/>
            <person name="Oberbeckmann S."/>
            <person name="Bunk B."/>
            <person name="Jeske O."/>
            <person name="Meyerdierks A."/>
            <person name="Storesund J.E."/>
            <person name="Kallscheuer N."/>
            <person name="Luecker S."/>
            <person name="Lage O.M."/>
            <person name="Pohl T."/>
            <person name="Merkel B.J."/>
            <person name="Hornburger P."/>
            <person name="Mueller R.-W."/>
            <person name="Bruemmer F."/>
            <person name="Labrenz M."/>
            <person name="Spormann A.M."/>
            <person name="Op den Camp H."/>
            <person name="Overmann J."/>
            <person name="Amann R."/>
            <person name="Jetten M.S.M."/>
            <person name="Mascher T."/>
            <person name="Medema M.H."/>
            <person name="Devos D.P."/>
            <person name="Kaster A.-K."/>
            <person name="Ovreas L."/>
            <person name="Rohde M."/>
            <person name="Galperin M.Y."/>
            <person name="Jogler C."/>
        </authorList>
    </citation>
    <scope>NUCLEOTIDE SEQUENCE [LARGE SCALE GENOMIC DNA]</scope>
    <source>
        <strain evidence="7 8">ETA_A1</strain>
    </source>
</reference>
<dbReference type="GO" id="GO:0005737">
    <property type="term" value="C:cytoplasm"/>
    <property type="evidence" value="ECO:0007669"/>
    <property type="project" value="TreeGrafter"/>
</dbReference>
<keyword evidence="8" id="KW-1185">Reference proteome</keyword>
<evidence type="ECO:0000256" key="3">
    <source>
        <dbReference type="ARBA" id="ARBA00022827"/>
    </source>
</evidence>
<accession>A0A517XMP2</accession>
<dbReference type="NCBIfam" id="NF008726">
    <property type="entry name" value="PRK11728.1"/>
    <property type="match status" value="1"/>
</dbReference>
<evidence type="ECO:0000256" key="1">
    <source>
        <dbReference type="ARBA" id="ARBA00001974"/>
    </source>
</evidence>
<dbReference type="EMBL" id="CP036273">
    <property type="protein sequence ID" value="QDU18778.1"/>
    <property type="molecule type" value="Genomic_DNA"/>
</dbReference>
<dbReference type="GO" id="GO:0003973">
    <property type="term" value="F:(S)-2-hydroxy-acid oxidase activity"/>
    <property type="evidence" value="ECO:0007669"/>
    <property type="project" value="UniProtKB-EC"/>
</dbReference>
<name>A0A517XMP2_9BACT</name>
<dbReference type="AlphaFoldDB" id="A0A517XMP2"/>
<dbReference type="Gene3D" id="3.50.50.60">
    <property type="entry name" value="FAD/NAD(P)-binding domain"/>
    <property type="match status" value="1"/>
</dbReference>
<dbReference type="OrthoDB" id="9801699at2"/>
<dbReference type="Gene3D" id="3.30.9.10">
    <property type="entry name" value="D-Amino Acid Oxidase, subunit A, domain 2"/>
    <property type="match status" value="1"/>
</dbReference>
<sequence>MERTDVLVVGGGIVGLATGMALAEEAGLAVTVVETEAEVARHQTGHNSGVIHSGLYYKPGSAKARNCADGRERMYRFCADNGVPHDRCGKLVVATSESELPALAELERRGTANGLVGLKRLSVAEMREVEPHVAGVAGLRVSETGIVNYTAVSKVYAAKIAAAGGTVRTGTKFLGCKRESDGLVVETTAGTIGAKLLVNCGGLHSDRVAKACGVDPGVRIIPFRGEYYELTPQAAGLCKHLIYPVPDARLPFLGVHYTRMIGGGVECGPNAVLAFKREGYRLRDVSVRDLLEYARDPAFWKMAKAFWWTGLGEMYRSASRRAFWHALRKLIPAVKFGDLVPAGAGVRAQAVRPDGKLEDDFFIRRAERMVHVLNAPSPAATASISIGRSVANLALAELGRAPLREAPPPSFFGATRAA</sequence>
<evidence type="ECO:0000313" key="8">
    <source>
        <dbReference type="Proteomes" id="UP000319576"/>
    </source>
</evidence>
<evidence type="ECO:0000313" key="7">
    <source>
        <dbReference type="EMBL" id="QDU18778.1"/>
    </source>
</evidence>
<proteinExistence type="inferred from homology"/>
<dbReference type="Proteomes" id="UP000319576">
    <property type="component" value="Chromosome"/>
</dbReference>
<dbReference type="PANTHER" id="PTHR43104:SF2">
    <property type="entry name" value="L-2-HYDROXYGLUTARATE DEHYDROGENASE, MITOCHONDRIAL"/>
    <property type="match status" value="1"/>
</dbReference>
<dbReference type="GO" id="GO:0047545">
    <property type="term" value="F:(S)-2-hydroxyglutarate dehydrogenase activity"/>
    <property type="evidence" value="ECO:0007669"/>
    <property type="project" value="TreeGrafter"/>
</dbReference>
<dbReference type="Pfam" id="PF01266">
    <property type="entry name" value="DAO"/>
    <property type="match status" value="1"/>
</dbReference>
<dbReference type="InterPro" id="IPR036188">
    <property type="entry name" value="FAD/NAD-bd_sf"/>
</dbReference>
<keyword evidence="2" id="KW-0285">Flavoprotein</keyword>